<protein>
    <submittedName>
        <fullName evidence="2">Peptidase</fullName>
    </submittedName>
</protein>
<proteinExistence type="predicted"/>
<evidence type="ECO:0000259" key="1">
    <source>
        <dbReference type="PROSITE" id="PS50106"/>
    </source>
</evidence>
<sequence>MSLIRSSICVFITLSLSGCGGSNNDKSSTPPVASDLEWKQGTFQDQSLFKDFCANPRSGSFPDKNGSELHEKLWLRSWSNDTYLWFDEIVDNNPNTFSLVDYFEQLKTNEQTPSGANKDNFHFSMSTEEWEQRNQSGASLGYGARFEVINATPPRKVVVAYIEPNSPASEASIRRGDVIQTVNGVDVINSNSESDIAIINSALFPISDDNNYSFEFARPNLGIVFGVTMTPSVVVSSPVHNTKVIDTETGKVGYFQFNRHIATAEKELFDSMSYLNEKNVTDLIVDLRYNGGGLLALASQLAYMVAGSNSQTSTFELLNFNDKHPTINPITGQTIQPIPFYNVGLDFSLAPNTLLPSLDLQRVFVLTTDSTCSASEAFMNGLKGIDVEVIQIGGKTCGKPYGFYPAPNCGTTYFTIQFQGVNNKGFGDYSEGFSPNSNPITGDQLHGCSVLDDFSHQLGDNNEALLKAALQYRNNQTCPQPNNTSKLALSRNKELSGKAIQDRPILKFESIMQNKVLISH</sequence>
<dbReference type="AlphaFoldDB" id="A0A3A6U9P5"/>
<dbReference type="GO" id="GO:0007165">
    <property type="term" value="P:signal transduction"/>
    <property type="evidence" value="ECO:0007669"/>
    <property type="project" value="TreeGrafter"/>
</dbReference>
<gene>
    <name evidence="2" type="ORF">D5R81_04055</name>
</gene>
<evidence type="ECO:0000313" key="3">
    <source>
        <dbReference type="Proteomes" id="UP000273022"/>
    </source>
</evidence>
<dbReference type="Pfam" id="PF03572">
    <property type="entry name" value="Peptidase_S41"/>
    <property type="match status" value="1"/>
</dbReference>
<dbReference type="InterPro" id="IPR029045">
    <property type="entry name" value="ClpP/crotonase-like_dom_sf"/>
</dbReference>
<dbReference type="Gene3D" id="3.90.226.10">
    <property type="entry name" value="2-enoyl-CoA Hydratase, Chain A, domain 1"/>
    <property type="match status" value="1"/>
</dbReference>
<dbReference type="PROSITE" id="PS50106">
    <property type="entry name" value="PDZ"/>
    <property type="match status" value="1"/>
</dbReference>
<dbReference type="InterPro" id="IPR036034">
    <property type="entry name" value="PDZ_sf"/>
</dbReference>
<keyword evidence="3" id="KW-1185">Reference proteome</keyword>
<organism evidence="2 3">
    <name type="scientific">Parashewanella spongiae</name>
    <dbReference type="NCBI Taxonomy" id="342950"/>
    <lineage>
        <taxon>Bacteria</taxon>
        <taxon>Pseudomonadati</taxon>
        <taxon>Pseudomonadota</taxon>
        <taxon>Gammaproteobacteria</taxon>
        <taxon>Alteromonadales</taxon>
        <taxon>Shewanellaceae</taxon>
        <taxon>Parashewanella</taxon>
    </lineage>
</organism>
<accession>A0A3A6U9P5</accession>
<dbReference type="PANTHER" id="PTHR32060">
    <property type="entry name" value="TAIL-SPECIFIC PROTEASE"/>
    <property type="match status" value="1"/>
</dbReference>
<dbReference type="GO" id="GO:0008236">
    <property type="term" value="F:serine-type peptidase activity"/>
    <property type="evidence" value="ECO:0007669"/>
    <property type="project" value="InterPro"/>
</dbReference>
<dbReference type="Gene3D" id="2.30.42.10">
    <property type="match status" value="1"/>
</dbReference>
<dbReference type="SUPFAM" id="SSF52096">
    <property type="entry name" value="ClpP/crotonase"/>
    <property type="match status" value="1"/>
</dbReference>
<dbReference type="PANTHER" id="PTHR32060:SF30">
    <property type="entry name" value="CARBOXY-TERMINAL PROCESSING PROTEASE CTPA"/>
    <property type="match status" value="1"/>
</dbReference>
<dbReference type="InterPro" id="IPR005151">
    <property type="entry name" value="Tail-specific_protease"/>
</dbReference>
<name>A0A3A6U9P5_9GAMM</name>
<dbReference type="OrthoDB" id="7168509at2"/>
<dbReference type="GO" id="GO:0004175">
    <property type="term" value="F:endopeptidase activity"/>
    <property type="evidence" value="ECO:0007669"/>
    <property type="project" value="TreeGrafter"/>
</dbReference>
<dbReference type="RefSeq" id="WP_121852375.1">
    <property type="nucleotide sequence ID" value="NZ_JAKILH010000013.1"/>
</dbReference>
<dbReference type="GO" id="GO:0006508">
    <property type="term" value="P:proteolysis"/>
    <property type="evidence" value="ECO:0007669"/>
    <property type="project" value="InterPro"/>
</dbReference>
<evidence type="ECO:0000313" key="2">
    <source>
        <dbReference type="EMBL" id="RJY18673.1"/>
    </source>
</evidence>
<dbReference type="SUPFAM" id="SSF50156">
    <property type="entry name" value="PDZ domain-like"/>
    <property type="match status" value="1"/>
</dbReference>
<dbReference type="GO" id="GO:0030288">
    <property type="term" value="C:outer membrane-bounded periplasmic space"/>
    <property type="evidence" value="ECO:0007669"/>
    <property type="project" value="TreeGrafter"/>
</dbReference>
<reference evidence="2 3" key="1">
    <citation type="submission" date="2018-09" db="EMBL/GenBank/DDBJ databases">
        <title>Phylogeny of the Shewanellaceae, and recommendation for two new genera, Pseudoshewanella and Parashewanella.</title>
        <authorList>
            <person name="Wang G."/>
        </authorList>
    </citation>
    <scope>NUCLEOTIDE SEQUENCE [LARGE SCALE GENOMIC DNA]</scope>
    <source>
        <strain evidence="2 3">KCTC 22492</strain>
    </source>
</reference>
<dbReference type="EMBL" id="QYYH01000017">
    <property type="protein sequence ID" value="RJY18673.1"/>
    <property type="molecule type" value="Genomic_DNA"/>
</dbReference>
<dbReference type="Pfam" id="PF00595">
    <property type="entry name" value="PDZ"/>
    <property type="match status" value="1"/>
</dbReference>
<dbReference type="PROSITE" id="PS51257">
    <property type="entry name" value="PROKAR_LIPOPROTEIN"/>
    <property type="match status" value="1"/>
</dbReference>
<dbReference type="Gene3D" id="3.30.750.170">
    <property type="match status" value="1"/>
</dbReference>
<comment type="caution">
    <text evidence="2">The sequence shown here is derived from an EMBL/GenBank/DDBJ whole genome shotgun (WGS) entry which is preliminary data.</text>
</comment>
<feature type="domain" description="PDZ" evidence="1">
    <location>
        <begin position="132"/>
        <end position="202"/>
    </location>
</feature>
<dbReference type="Proteomes" id="UP000273022">
    <property type="component" value="Unassembled WGS sequence"/>
</dbReference>
<dbReference type="InterPro" id="IPR001478">
    <property type="entry name" value="PDZ"/>
</dbReference>